<dbReference type="GO" id="GO:0032259">
    <property type="term" value="P:methylation"/>
    <property type="evidence" value="ECO:0007669"/>
    <property type="project" value="UniProtKB-KW"/>
</dbReference>
<dbReference type="KEGG" id="ams:AMIS_64640"/>
<reference evidence="2 3" key="1">
    <citation type="submission" date="2012-02" db="EMBL/GenBank/DDBJ databases">
        <title>Complete genome sequence of Actinoplanes missouriensis 431 (= NBRC 102363).</title>
        <authorList>
            <person name="Ohnishi Y."/>
            <person name="Ishikawa J."/>
            <person name="Sekine M."/>
            <person name="Hosoyama A."/>
            <person name="Harada T."/>
            <person name="Narita H."/>
            <person name="Hata T."/>
            <person name="Konno Y."/>
            <person name="Tutikane K."/>
            <person name="Fujita N."/>
            <person name="Horinouchi S."/>
            <person name="Hayakawa M."/>
        </authorList>
    </citation>
    <scope>NUCLEOTIDE SEQUENCE [LARGE SCALE GENOMIC DNA]</scope>
    <source>
        <strain evidence="3">ATCC 14538 / DSM 43046 / CBS 188.64 / JCM 3121 / NBRC 102363 / NCIMB 12654 / NRRL B-3342 / UNCC 431</strain>
    </source>
</reference>
<dbReference type="PANTHER" id="PTHR43591">
    <property type="entry name" value="METHYLTRANSFERASE"/>
    <property type="match status" value="1"/>
</dbReference>
<dbReference type="Pfam" id="PF13649">
    <property type="entry name" value="Methyltransf_25"/>
    <property type="match status" value="1"/>
</dbReference>
<dbReference type="Proteomes" id="UP000007882">
    <property type="component" value="Chromosome"/>
</dbReference>
<sequence length="262" mass="28628">MTAYLSNPSIWQESWDRQQEAFLPDREHRFEAMLDAVAAVSDVSGTGGAAPRLLDLAGGTGSISLRALARFPLARVTVLDQDPVLLTIAASSLRDRATIVDADLSDPEWRSKLPHDAVRDGFDAVLTATALHWLPAERVGALYAEIREVLRPGGVFANADHMPEEGLPELSVKLRDHARAQREARYASGASTSWPDWWARAAADEQLAPKAVERERIYPAREHGEEWTPPASWHVEALLAGGFREAGVIWRGGTDAAVAGLR</sequence>
<dbReference type="RefSeq" id="WP_014446569.1">
    <property type="nucleotide sequence ID" value="NC_017093.1"/>
</dbReference>
<accession>I0HF97</accession>
<dbReference type="EMBL" id="AP012319">
    <property type="protein sequence ID" value="BAL91684.1"/>
    <property type="molecule type" value="Genomic_DNA"/>
</dbReference>
<gene>
    <name evidence="2" type="ordered locus">AMIS_64640</name>
</gene>
<feature type="domain" description="Methyltransferase" evidence="1">
    <location>
        <begin position="54"/>
        <end position="154"/>
    </location>
</feature>
<name>I0HF97_ACTM4</name>
<dbReference type="STRING" id="512565.AMIS_64640"/>
<evidence type="ECO:0000313" key="2">
    <source>
        <dbReference type="EMBL" id="BAL91684.1"/>
    </source>
</evidence>
<keyword evidence="2" id="KW-0808">Transferase</keyword>
<protein>
    <submittedName>
        <fullName evidence="2">Putative methyltransferase</fullName>
    </submittedName>
</protein>
<dbReference type="HOGENOM" id="CLU_090249_0_0_11"/>
<dbReference type="SUPFAM" id="SSF53335">
    <property type="entry name" value="S-adenosyl-L-methionine-dependent methyltransferases"/>
    <property type="match status" value="1"/>
</dbReference>
<dbReference type="Gene3D" id="3.40.50.150">
    <property type="entry name" value="Vaccinia Virus protein VP39"/>
    <property type="match status" value="1"/>
</dbReference>
<dbReference type="AlphaFoldDB" id="I0HF97"/>
<dbReference type="InterPro" id="IPR041698">
    <property type="entry name" value="Methyltransf_25"/>
</dbReference>
<organism evidence="2 3">
    <name type="scientific">Actinoplanes missouriensis (strain ATCC 14538 / DSM 43046 / CBS 188.64 / JCM 3121 / NBRC 102363 / NCIMB 12654 / NRRL B-3342 / UNCC 431)</name>
    <dbReference type="NCBI Taxonomy" id="512565"/>
    <lineage>
        <taxon>Bacteria</taxon>
        <taxon>Bacillati</taxon>
        <taxon>Actinomycetota</taxon>
        <taxon>Actinomycetes</taxon>
        <taxon>Micromonosporales</taxon>
        <taxon>Micromonosporaceae</taxon>
        <taxon>Actinoplanes</taxon>
    </lineage>
</organism>
<dbReference type="InterPro" id="IPR029063">
    <property type="entry name" value="SAM-dependent_MTases_sf"/>
</dbReference>
<dbReference type="GO" id="GO:0008168">
    <property type="term" value="F:methyltransferase activity"/>
    <property type="evidence" value="ECO:0007669"/>
    <property type="project" value="UniProtKB-KW"/>
</dbReference>
<dbReference type="eggNOG" id="COG4106">
    <property type="taxonomic scope" value="Bacteria"/>
</dbReference>
<dbReference type="PATRIC" id="fig|512565.3.peg.6467"/>
<proteinExistence type="predicted"/>
<dbReference type="OrthoDB" id="3286690at2"/>
<keyword evidence="3" id="KW-1185">Reference proteome</keyword>
<keyword evidence="2" id="KW-0489">Methyltransferase</keyword>
<dbReference type="CDD" id="cd02440">
    <property type="entry name" value="AdoMet_MTases"/>
    <property type="match status" value="1"/>
</dbReference>
<evidence type="ECO:0000259" key="1">
    <source>
        <dbReference type="Pfam" id="PF13649"/>
    </source>
</evidence>
<evidence type="ECO:0000313" key="3">
    <source>
        <dbReference type="Proteomes" id="UP000007882"/>
    </source>
</evidence>